<dbReference type="AlphaFoldDB" id="G0IZW2"/>
<dbReference type="NCBIfam" id="NF006054">
    <property type="entry name" value="PRK08202.1"/>
    <property type="match status" value="1"/>
</dbReference>
<evidence type="ECO:0000256" key="5">
    <source>
        <dbReference type="ARBA" id="ARBA00022679"/>
    </source>
</evidence>
<gene>
    <name evidence="8" type="ordered locus">Cycma_2725</name>
</gene>
<evidence type="ECO:0000256" key="2">
    <source>
        <dbReference type="ARBA" id="ARBA00006751"/>
    </source>
</evidence>
<dbReference type="PANTHER" id="PTHR11904">
    <property type="entry name" value="METHYLTHIOADENOSINE/PURINE NUCLEOSIDE PHOSPHORYLASE"/>
    <property type="match status" value="1"/>
</dbReference>
<dbReference type="NCBIfam" id="TIGR01697">
    <property type="entry name" value="PNPH-PUNA-XAPA"/>
    <property type="match status" value="1"/>
</dbReference>
<dbReference type="GO" id="GO:0009116">
    <property type="term" value="P:nucleoside metabolic process"/>
    <property type="evidence" value="ECO:0007669"/>
    <property type="project" value="InterPro"/>
</dbReference>
<dbReference type="SUPFAM" id="SSF53167">
    <property type="entry name" value="Purine and uridine phosphorylases"/>
    <property type="match status" value="1"/>
</dbReference>
<comment type="subunit">
    <text evidence="3">Homotrimer.</text>
</comment>
<keyword evidence="5 6" id="KW-0808">Transferase</keyword>
<dbReference type="InterPro" id="IPR011268">
    <property type="entry name" value="Purine_phosphorylase"/>
</dbReference>
<dbReference type="InterPro" id="IPR011270">
    <property type="entry name" value="Pur_Nuc_Pase_Ino/Guo-sp"/>
</dbReference>
<dbReference type="EC" id="2.4.2.1" evidence="6"/>
<keyword evidence="9" id="KW-1185">Reference proteome</keyword>
<proteinExistence type="inferred from homology"/>
<dbReference type="UniPathway" id="UPA00606"/>
<evidence type="ECO:0000259" key="7">
    <source>
        <dbReference type="Pfam" id="PF01048"/>
    </source>
</evidence>
<comment type="similarity">
    <text evidence="2 6">Belongs to the PNP/MTAP phosphorylase family.</text>
</comment>
<dbReference type="PANTHER" id="PTHR11904:SF9">
    <property type="entry name" value="PURINE NUCLEOSIDE PHOSPHORYLASE-RELATED"/>
    <property type="match status" value="1"/>
</dbReference>
<dbReference type="eggNOG" id="COG0005">
    <property type="taxonomic scope" value="Bacteria"/>
</dbReference>
<comment type="function">
    <text evidence="6">The purine nucleoside phosphorylases catalyze the phosphorolytic breakdown of the N-glycosidic bond in the beta-(deoxy)ribonucleoside molecules, with the formation of the corresponding free purine bases and pentose-1-phosphate.</text>
</comment>
<dbReference type="PIRSF" id="PIRSF000477">
    <property type="entry name" value="PurNPase"/>
    <property type="match status" value="1"/>
</dbReference>
<dbReference type="STRING" id="880070.Cycma_2725"/>
<dbReference type="Pfam" id="PF01048">
    <property type="entry name" value="PNP_UDP_1"/>
    <property type="match status" value="1"/>
</dbReference>
<dbReference type="InterPro" id="IPR018099">
    <property type="entry name" value="Purine_phosphorylase-2_CS"/>
</dbReference>
<evidence type="ECO:0000256" key="6">
    <source>
        <dbReference type="PIRNR" id="PIRNR000477"/>
    </source>
</evidence>
<dbReference type="InterPro" id="IPR000845">
    <property type="entry name" value="Nucleoside_phosphorylase_d"/>
</dbReference>
<evidence type="ECO:0000256" key="3">
    <source>
        <dbReference type="ARBA" id="ARBA00011233"/>
    </source>
</evidence>
<dbReference type="Proteomes" id="UP000001635">
    <property type="component" value="Chromosome"/>
</dbReference>
<dbReference type="EMBL" id="CP002955">
    <property type="protein sequence ID" value="AEL26464.1"/>
    <property type="molecule type" value="Genomic_DNA"/>
</dbReference>
<evidence type="ECO:0000313" key="8">
    <source>
        <dbReference type="EMBL" id="AEL26464.1"/>
    </source>
</evidence>
<name>G0IZW2_CYCMS</name>
<dbReference type="Gene3D" id="3.40.50.1580">
    <property type="entry name" value="Nucleoside phosphorylase domain"/>
    <property type="match status" value="1"/>
</dbReference>
<reference evidence="9" key="1">
    <citation type="submission" date="2011-07" db="EMBL/GenBank/DDBJ databases">
        <title>The complete genome of Cyclobacterium marinum DSM 745.</title>
        <authorList>
            <person name="Lucas S."/>
            <person name="Han J."/>
            <person name="Lapidus A."/>
            <person name="Bruce D."/>
            <person name="Goodwin L."/>
            <person name="Pitluck S."/>
            <person name="Peters L."/>
            <person name="Kyrpides N."/>
            <person name="Mavromatis K."/>
            <person name="Ivanova N."/>
            <person name="Ovchinnikova G."/>
            <person name="Chertkov O."/>
            <person name="Detter J.C."/>
            <person name="Tapia R."/>
            <person name="Han C."/>
            <person name="Land M."/>
            <person name="Hauser L."/>
            <person name="Markowitz V."/>
            <person name="Cheng J.-F."/>
            <person name="Hugenholtz P."/>
            <person name="Woyke T."/>
            <person name="Wu D."/>
            <person name="Tindall B."/>
            <person name="Schuetze A."/>
            <person name="Brambilla E."/>
            <person name="Klenk H.-P."/>
            <person name="Eisen J.A."/>
        </authorList>
    </citation>
    <scope>NUCLEOTIDE SEQUENCE [LARGE SCALE GENOMIC DNA]</scope>
    <source>
        <strain evidence="9">ATCC 25205 / DSM 745 / LMG 13164 / NCIMB 1802</strain>
    </source>
</reference>
<protein>
    <recommendedName>
        <fullName evidence="6">Purine nucleoside phosphorylase</fullName>
        <ecNumber evidence="6">2.4.2.1</ecNumber>
    </recommendedName>
    <alternativeName>
        <fullName evidence="6">Inosine-guanosine phosphorylase</fullName>
    </alternativeName>
</protein>
<dbReference type="CDD" id="cd09009">
    <property type="entry name" value="PNP-EcPNPII_like"/>
    <property type="match status" value="1"/>
</dbReference>
<feature type="domain" description="Nucleoside phosphorylase" evidence="7">
    <location>
        <begin position="53"/>
        <end position="299"/>
    </location>
</feature>
<evidence type="ECO:0000313" key="9">
    <source>
        <dbReference type="Proteomes" id="UP000001635"/>
    </source>
</evidence>
<dbReference type="PROSITE" id="PS01240">
    <property type="entry name" value="PNP_MTAP_2"/>
    <property type="match status" value="1"/>
</dbReference>
<dbReference type="NCBIfam" id="TIGR01700">
    <property type="entry name" value="PNPH"/>
    <property type="match status" value="1"/>
</dbReference>
<evidence type="ECO:0000256" key="1">
    <source>
        <dbReference type="ARBA" id="ARBA00005058"/>
    </source>
</evidence>
<dbReference type="KEGG" id="cmr:Cycma_2725"/>
<dbReference type="GO" id="GO:0004731">
    <property type="term" value="F:purine-nucleoside phosphorylase activity"/>
    <property type="evidence" value="ECO:0007669"/>
    <property type="project" value="UniProtKB-EC"/>
</dbReference>
<keyword evidence="4 6" id="KW-0328">Glycosyltransferase</keyword>
<dbReference type="HOGENOM" id="CLU_054456_1_0_10"/>
<organism evidence="8 9">
    <name type="scientific">Cyclobacterium marinum (strain ATCC 25205 / DSM 745 / LMG 13164 / NCIMB 1802)</name>
    <name type="common">Flectobacillus marinus</name>
    <dbReference type="NCBI Taxonomy" id="880070"/>
    <lineage>
        <taxon>Bacteria</taxon>
        <taxon>Pseudomonadati</taxon>
        <taxon>Bacteroidota</taxon>
        <taxon>Cytophagia</taxon>
        <taxon>Cytophagales</taxon>
        <taxon>Cyclobacteriaceae</taxon>
        <taxon>Cyclobacterium</taxon>
    </lineage>
</organism>
<evidence type="ECO:0000256" key="4">
    <source>
        <dbReference type="ARBA" id="ARBA00022676"/>
    </source>
</evidence>
<comment type="pathway">
    <text evidence="1 6">Purine metabolism; purine nucleoside salvage.</text>
</comment>
<accession>G0IZW2</accession>
<sequence length="301" mass="33490">MKAYGYIYLRSFSTSPPHHLQIMQNKGIETNYSDKIRESATFLEGFLGNKPDIGIILGTGLGGLLSDIEILKEIPYVEIPNFPTSTVTSHKGKLILGRFGGKLVLAMEGRFHYYEGYTMKEVTFPIRVMKRIGVRYLFVSNASGGLNPEFNIGDVMVLEDHIDLFPENPLRGKHEQAFGDRFPDMSEAYSKEMISRAFQVDHKTHSTLRRGVYAGVQGPNLETPAEYRYLRTIGADAVGMSTIPEVIVAVQSGMKIFALSAITDLCTPGNIKKITLSDILQAAAKAEPLMRKIILELVKKI</sequence>
<dbReference type="GO" id="GO:0005737">
    <property type="term" value="C:cytoplasm"/>
    <property type="evidence" value="ECO:0007669"/>
    <property type="project" value="TreeGrafter"/>
</dbReference>
<dbReference type="InterPro" id="IPR035994">
    <property type="entry name" value="Nucleoside_phosphorylase_sf"/>
</dbReference>